<dbReference type="InterPro" id="IPR038056">
    <property type="entry name" value="YjbR-like_sf"/>
</dbReference>
<dbReference type="RefSeq" id="WP_015597849.1">
    <property type="nucleotide sequence ID" value="NC_021172.1"/>
</dbReference>
<dbReference type="OrthoDB" id="277063at2"/>
<dbReference type="InterPro" id="IPR058532">
    <property type="entry name" value="YjbR/MT2646/Rv2570-like"/>
</dbReference>
<dbReference type="Proteomes" id="UP000005952">
    <property type="component" value="Chromosome"/>
</dbReference>
<dbReference type="HOGENOM" id="CLU_138549_4_1_5"/>
<proteinExistence type="predicted"/>
<evidence type="ECO:0000313" key="2">
    <source>
        <dbReference type="Proteomes" id="UP000005952"/>
    </source>
</evidence>
<accession>N0BB99</accession>
<sequence length="112" mass="12839">MADARDFRRICLSLDGTSEAPHFDHRAFKVKRTYATLAADEQTANIKFTPDEQEFKCMLAPEAFQPVPNAWGRQGFTTVTLANVSVEELRSAVEMAWRHAVPEKRKSRRTRK</sequence>
<dbReference type="eggNOG" id="COG3801">
    <property type="taxonomic scope" value="Bacteria"/>
</dbReference>
<evidence type="ECO:0008006" key="3">
    <source>
        <dbReference type="Google" id="ProtNLM"/>
    </source>
</evidence>
<reference evidence="1 2" key="1">
    <citation type="journal article" date="2013" name="Genome Announc.">
        <title>Genome sequences for three denitrifying bacterial strains isolated from a uranium- and nitrate-contaminated subsurface environment.</title>
        <authorList>
            <person name="Venkatramanan R."/>
            <person name="Prakash O."/>
            <person name="Woyke T."/>
            <person name="Chain P."/>
            <person name="Goodwin L.A."/>
            <person name="Watson D."/>
            <person name="Brooks S."/>
            <person name="Kostka J.E."/>
            <person name="Green S.J."/>
        </authorList>
    </citation>
    <scope>NUCLEOTIDE SEQUENCE [LARGE SCALE GENOMIC DNA]</scope>
    <source>
        <strain evidence="1 2">1NES1</strain>
    </source>
</reference>
<keyword evidence="2" id="KW-1185">Reference proteome</keyword>
<name>N0BB99_9HYPH</name>
<dbReference type="KEGG" id="hdt:HYPDE_30708"/>
<dbReference type="STRING" id="670307.HYPDE_30708"/>
<dbReference type="SUPFAM" id="SSF142906">
    <property type="entry name" value="YjbR-like"/>
    <property type="match status" value="1"/>
</dbReference>
<evidence type="ECO:0000313" key="1">
    <source>
        <dbReference type="EMBL" id="AGK57816.1"/>
    </source>
</evidence>
<dbReference type="EMBL" id="CP005587">
    <property type="protein sequence ID" value="AGK57816.1"/>
    <property type="molecule type" value="Genomic_DNA"/>
</dbReference>
<dbReference type="AlphaFoldDB" id="N0BB99"/>
<organism evidence="1 2">
    <name type="scientific">Hyphomicrobium denitrificans 1NES1</name>
    <dbReference type="NCBI Taxonomy" id="670307"/>
    <lineage>
        <taxon>Bacteria</taxon>
        <taxon>Pseudomonadati</taxon>
        <taxon>Pseudomonadota</taxon>
        <taxon>Alphaproteobacteria</taxon>
        <taxon>Hyphomicrobiales</taxon>
        <taxon>Hyphomicrobiaceae</taxon>
        <taxon>Hyphomicrobium</taxon>
    </lineage>
</organism>
<gene>
    <name evidence="1" type="ORF">HYPDE_30708</name>
</gene>
<dbReference type="Gene3D" id="3.90.1150.30">
    <property type="match status" value="1"/>
</dbReference>
<dbReference type="Pfam" id="PF04237">
    <property type="entry name" value="YjbR"/>
    <property type="match status" value="1"/>
</dbReference>
<protein>
    <recommendedName>
        <fullName evidence="3">MmcQ/YjbR family DNA-binding protein</fullName>
    </recommendedName>
</protein>